<name>A0A378J4F1_9GAMM</name>
<protein>
    <submittedName>
        <fullName evidence="3">Coiled coil protein</fullName>
    </submittedName>
</protein>
<dbReference type="Proteomes" id="UP000054691">
    <property type="component" value="Unassembled WGS sequence"/>
</dbReference>
<reference evidence="2 4" key="1">
    <citation type="submission" date="2015-11" db="EMBL/GenBank/DDBJ databases">
        <title>Genomic analysis of 38 Legionella species identifies large and diverse effector repertoires.</title>
        <authorList>
            <person name="Burstein D."/>
            <person name="Amaro F."/>
            <person name="Zusman T."/>
            <person name="Lifshitz Z."/>
            <person name="Cohen O."/>
            <person name="Gilbert J.A."/>
            <person name="Pupko T."/>
            <person name="Shuman H.A."/>
            <person name="Segal G."/>
        </authorList>
    </citation>
    <scope>NUCLEOTIDE SEQUENCE [LARGE SCALE GENOMIC DNA]</scope>
    <source>
        <strain evidence="2 4">Lyon 8420412</strain>
    </source>
</reference>
<keyword evidence="4" id="KW-1185">Reference proteome</keyword>
<proteinExistence type="predicted"/>
<evidence type="ECO:0000313" key="2">
    <source>
        <dbReference type="EMBL" id="KTD14584.1"/>
    </source>
</evidence>
<evidence type="ECO:0000313" key="4">
    <source>
        <dbReference type="Proteomes" id="UP000054691"/>
    </source>
</evidence>
<dbReference type="STRING" id="45066.Lgra_0615"/>
<evidence type="ECO:0000313" key="5">
    <source>
        <dbReference type="Proteomes" id="UP000254476"/>
    </source>
</evidence>
<accession>A0A378J4F1</accession>
<keyword evidence="1" id="KW-0472">Membrane</keyword>
<evidence type="ECO:0000313" key="3">
    <source>
        <dbReference type="EMBL" id="STX41787.1"/>
    </source>
</evidence>
<feature type="transmembrane region" description="Helical" evidence="1">
    <location>
        <begin position="65"/>
        <end position="90"/>
    </location>
</feature>
<dbReference type="EMBL" id="LNYE01000006">
    <property type="protein sequence ID" value="KTD14584.1"/>
    <property type="molecule type" value="Genomic_DNA"/>
</dbReference>
<dbReference type="AlphaFoldDB" id="A0A378J4F1"/>
<dbReference type="RefSeq" id="WP_058497822.1">
    <property type="nucleotide sequence ID" value="NZ_CAAAHW010000008.1"/>
</dbReference>
<keyword evidence="1" id="KW-0812">Transmembrane</keyword>
<sequence>MYILERLLALFLGIIVVPLRVLACHLLYAMIALLIGVCASIGIPLSLALTLNYQGMSKAVNIPLTLFFVFPMTAVLITSALVLLASYFLYSMIIHTVEALWLGFKNSLFYGMDGFWNTLSTQQIVSQDVWNQIRAFLGLDDREELNEAIYYAGDQRIAEGGLDLEIVDEDFEILDLQSKEPREPPILFDEIELKKIEELMEYVTNFKEPLAQLTKEQFIVLQTLYTQYQDLFSKLEEVRFALIDNEKSKIKDELIAYNKVNIPILLVKQYKKGERWYHVPASSYVTDKESFLHLLKKNPMHPLIRDRFKKPEPYHHMETRYLWYELTENDCSSQELSDAVVEIRVLVDRLLSQLSETQRINFSMWASCHAFFGSVTGGHAHTRPLEQNTRLYLKCT</sequence>
<dbReference type="EMBL" id="UGOB01000001">
    <property type="protein sequence ID" value="STX41787.1"/>
    <property type="molecule type" value="Genomic_DNA"/>
</dbReference>
<reference evidence="3 5" key="2">
    <citation type="submission" date="2018-06" db="EMBL/GenBank/DDBJ databases">
        <authorList>
            <consortium name="Pathogen Informatics"/>
            <person name="Doyle S."/>
        </authorList>
    </citation>
    <scope>NUCLEOTIDE SEQUENCE [LARGE SCALE GENOMIC DNA]</scope>
    <source>
        <strain evidence="3 5">NCTC12388</strain>
    </source>
</reference>
<feature type="transmembrane region" description="Helical" evidence="1">
    <location>
        <begin position="33"/>
        <end position="53"/>
    </location>
</feature>
<gene>
    <name evidence="2" type="ORF">Lgra_0615</name>
    <name evidence="3" type="ORF">NCTC12388_00393</name>
</gene>
<organism evidence="3 5">
    <name type="scientific">Legionella gratiana</name>
    <dbReference type="NCBI Taxonomy" id="45066"/>
    <lineage>
        <taxon>Bacteria</taxon>
        <taxon>Pseudomonadati</taxon>
        <taxon>Pseudomonadota</taxon>
        <taxon>Gammaproteobacteria</taxon>
        <taxon>Legionellales</taxon>
        <taxon>Legionellaceae</taxon>
        <taxon>Legionella</taxon>
    </lineage>
</organism>
<keyword evidence="1" id="KW-1133">Transmembrane helix</keyword>
<evidence type="ECO:0000256" key="1">
    <source>
        <dbReference type="SAM" id="Phobius"/>
    </source>
</evidence>
<dbReference type="Proteomes" id="UP000254476">
    <property type="component" value="Unassembled WGS sequence"/>
</dbReference>